<dbReference type="FunFam" id="1.10.10.60:FF:000104">
    <property type="entry name" value="trihelix transcription factor ASIL2"/>
    <property type="match status" value="1"/>
</dbReference>
<evidence type="ECO:0000256" key="5">
    <source>
        <dbReference type="ARBA" id="ARBA00023163"/>
    </source>
</evidence>
<keyword evidence="4" id="KW-0238">DNA-binding</keyword>
<evidence type="ECO:0000313" key="9">
    <source>
        <dbReference type="EnsemblPlants" id="Kaladp0076s0345.1.v1.1"/>
    </source>
</evidence>
<sequence length="450" mass="50098">MDESSPPPSRPIPVREDCWSEEATSTLVDAWGRRYVELSRGNLRQKDWQEVADAVNARHGHSKKTFRTDVQCKNRIDTIKKKYKTEKARASATNGAVVSSWPFFDRLDALIGPNVKKVGSGGGGGQVVMRIASPPMALPLTAYRKAVQPRTSPPMATVTPVTLPKKRGAAAASMDDSYFRRNYSAVAAAAAAAEVDEQEEEESEERMAEEEDSSRSSGDGEGDGDGIKKLARAIKRFGEIYARVEGEKQRQMVELEKQRMQFAKELEVQRMQMFMNTQVQLEKIKRSKGSGSNDMSGLVSVSSMPDIPNYLTSLFLVDPQTHEVKLCDFGSAKVLIKGELNISYICSRFYRAPELIFGATDYTTSVDLWSAGCVLGELLLGQELFPGDTSVDQLVKIIQVLGTPTREEIRCMNPTYTDHKFPTIKAHPWHKVFDKRVPPEAIDLISRLLQ</sequence>
<keyword evidence="3" id="KW-0175">Coiled coil</keyword>
<proteinExistence type="predicted"/>
<keyword evidence="10" id="KW-1185">Reference proteome</keyword>
<dbReference type="SMART" id="SM00220">
    <property type="entry name" value="S_TKc"/>
    <property type="match status" value="1"/>
</dbReference>
<dbReference type="GO" id="GO:0005524">
    <property type="term" value="F:ATP binding"/>
    <property type="evidence" value="ECO:0007669"/>
    <property type="project" value="InterPro"/>
</dbReference>
<accession>A0A7N0UN11</accession>
<evidence type="ECO:0000313" key="10">
    <source>
        <dbReference type="Proteomes" id="UP000594263"/>
    </source>
</evidence>
<dbReference type="AlphaFoldDB" id="A0A7N0UN11"/>
<reference evidence="9" key="1">
    <citation type="submission" date="2021-01" db="UniProtKB">
        <authorList>
            <consortium name="EnsemblPlants"/>
        </authorList>
    </citation>
    <scope>IDENTIFICATION</scope>
</reference>
<dbReference type="Pfam" id="PF00069">
    <property type="entry name" value="Pkinase"/>
    <property type="match status" value="1"/>
</dbReference>
<dbReference type="InterPro" id="IPR044823">
    <property type="entry name" value="ASIL1/2-like"/>
</dbReference>
<dbReference type="GO" id="GO:0004672">
    <property type="term" value="F:protein kinase activity"/>
    <property type="evidence" value="ECO:0007669"/>
    <property type="project" value="InterPro"/>
</dbReference>
<dbReference type="InterPro" id="IPR011009">
    <property type="entry name" value="Kinase-like_dom_sf"/>
</dbReference>
<keyword evidence="5" id="KW-0804">Transcription</keyword>
<evidence type="ECO:0000256" key="6">
    <source>
        <dbReference type="ARBA" id="ARBA00023242"/>
    </source>
</evidence>
<evidence type="ECO:0000256" key="4">
    <source>
        <dbReference type="ARBA" id="ARBA00023125"/>
    </source>
</evidence>
<dbReference type="PANTHER" id="PTHR31307">
    <property type="entry name" value="TRIHELIX TRANSCRIPTION FACTOR ASIL2"/>
    <property type="match status" value="1"/>
</dbReference>
<evidence type="ECO:0000256" key="3">
    <source>
        <dbReference type="ARBA" id="ARBA00023054"/>
    </source>
</evidence>
<evidence type="ECO:0000256" key="1">
    <source>
        <dbReference type="ARBA" id="ARBA00004123"/>
    </source>
</evidence>
<dbReference type="Pfam" id="PF13837">
    <property type="entry name" value="Myb_DNA-bind_4"/>
    <property type="match status" value="1"/>
</dbReference>
<dbReference type="GO" id="GO:0000976">
    <property type="term" value="F:transcription cis-regulatory region binding"/>
    <property type="evidence" value="ECO:0007669"/>
    <property type="project" value="TreeGrafter"/>
</dbReference>
<dbReference type="InterPro" id="IPR000719">
    <property type="entry name" value="Prot_kinase_dom"/>
</dbReference>
<dbReference type="PANTHER" id="PTHR31307:SF16">
    <property type="entry name" value="OS05G0560600 PROTEIN"/>
    <property type="match status" value="1"/>
</dbReference>
<organism evidence="9 10">
    <name type="scientific">Kalanchoe fedtschenkoi</name>
    <name type="common">Lavender scallops</name>
    <name type="synonym">South American air plant</name>
    <dbReference type="NCBI Taxonomy" id="63787"/>
    <lineage>
        <taxon>Eukaryota</taxon>
        <taxon>Viridiplantae</taxon>
        <taxon>Streptophyta</taxon>
        <taxon>Embryophyta</taxon>
        <taxon>Tracheophyta</taxon>
        <taxon>Spermatophyta</taxon>
        <taxon>Magnoliopsida</taxon>
        <taxon>eudicotyledons</taxon>
        <taxon>Gunneridae</taxon>
        <taxon>Pentapetalae</taxon>
        <taxon>Saxifragales</taxon>
        <taxon>Crassulaceae</taxon>
        <taxon>Kalanchoe</taxon>
    </lineage>
</organism>
<evidence type="ECO:0000256" key="7">
    <source>
        <dbReference type="SAM" id="MobiDB-lite"/>
    </source>
</evidence>
<dbReference type="Proteomes" id="UP000594263">
    <property type="component" value="Unplaced"/>
</dbReference>
<keyword evidence="6" id="KW-0539">Nucleus</keyword>
<name>A0A7N0UN11_KALFE</name>
<protein>
    <recommendedName>
        <fullName evidence="8">Protein kinase domain-containing protein</fullName>
    </recommendedName>
</protein>
<evidence type="ECO:0000259" key="8">
    <source>
        <dbReference type="PROSITE" id="PS50011"/>
    </source>
</evidence>
<dbReference type="GO" id="GO:0005634">
    <property type="term" value="C:nucleus"/>
    <property type="evidence" value="ECO:0007669"/>
    <property type="project" value="UniProtKB-SubCell"/>
</dbReference>
<comment type="subcellular location">
    <subcellularLocation>
        <location evidence="1">Nucleus</location>
    </subcellularLocation>
</comment>
<dbReference type="Gene3D" id="1.10.510.10">
    <property type="entry name" value="Transferase(Phosphotransferase) domain 1"/>
    <property type="match status" value="1"/>
</dbReference>
<dbReference type="Gramene" id="Kaladp0076s0345.1.v1.1">
    <property type="protein sequence ID" value="Kaladp0076s0345.1.v1.1"/>
    <property type="gene ID" value="Kaladp0076s0345.v1.1"/>
</dbReference>
<dbReference type="Gene3D" id="1.10.10.60">
    <property type="entry name" value="Homeodomain-like"/>
    <property type="match status" value="1"/>
</dbReference>
<evidence type="ECO:0000256" key="2">
    <source>
        <dbReference type="ARBA" id="ARBA00023015"/>
    </source>
</evidence>
<feature type="domain" description="Protein kinase" evidence="8">
    <location>
        <begin position="112"/>
        <end position="450"/>
    </location>
</feature>
<dbReference type="PROSITE" id="PS50011">
    <property type="entry name" value="PROTEIN_KINASE_DOM"/>
    <property type="match status" value="1"/>
</dbReference>
<keyword evidence="2" id="KW-0805">Transcription regulation</keyword>
<dbReference type="InterPro" id="IPR044822">
    <property type="entry name" value="Myb_DNA-bind_4"/>
</dbReference>
<feature type="compositionally biased region" description="Acidic residues" evidence="7">
    <location>
        <begin position="194"/>
        <end position="212"/>
    </location>
</feature>
<dbReference type="EnsemblPlants" id="Kaladp0076s0345.1.v1.1">
    <property type="protein sequence ID" value="Kaladp0076s0345.1.v1.1"/>
    <property type="gene ID" value="Kaladp0076s0345.v1.1"/>
</dbReference>
<dbReference type="SUPFAM" id="SSF56112">
    <property type="entry name" value="Protein kinase-like (PK-like)"/>
    <property type="match status" value="1"/>
</dbReference>
<feature type="region of interest" description="Disordered" evidence="7">
    <location>
        <begin position="190"/>
        <end position="226"/>
    </location>
</feature>